<proteinExistence type="predicted"/>
<protein>
    <recommendedName>
        <fullName evidence="1">VOC domain-containing protein</fullName>
    </recommendedName>
</protein>
<dbReference type="PANTHER" id="PTHR36437">
    <property type="entry name" value="GLYOXALASE/BLEOMYCIN RESISTANCE PROTEIN/DIOXYGENASE"/>
    <property type="match status" value="1"/>
</dbReference>
<gene>
    <name evidence="2" type="ORF">KDW_64150</name>
</gene>
<dbReference type="Proteomes" id="UP000326912">
    <property type="component" value="Unassembled WGS sequence"/>
</dbReference>
<dbReference type="InterPro" id="IPR004360">
    <property type="entry name" value="Glyas_Fos-R_dOase_dom"/>
</dbReference>
<evidence type="ECO:0000259" key="1">
    <source>
        <dbReference type="PROSITE" id="PS51819"/>
    </source>
</evidence>
<dbReference type="SUPFAM" id="SSF54593">
    <property type="entry name" value="Glyoxalase/Bleomycin resistance protein/Dihydroxybiphenyl dioxygenase"/>
    <property type="match status" value="1"/>
</dbReference>
<keyword evidence="3" id="KW-1185">Reference proteome</keyword>
<reference evidence="2 3" key="1">
    <citation type="submission" date="2019-10" db="EMBL/GenBank/DDBJ databases">
        <title>Dictyobacter vulcani sp. nov., within the class Ktedonobacteria, isolated from soil of volcanic Mt. Zao.</title>
        <authorList>
            <person name="Zheng Y."/>
            <person name="Wang C.M."/>
            <person name="Sakai Y."/>
            <person name="Abe K."/>
            <person name="Yokota A."/>
            <person name="Yabe S."/>
        </authorList>
    </citation>
    <scope>NUCLEOTIDE SEQUENCE [LARGE SCALE GENOMIC DNA]</scope>
    <source>
        <strain evidence="2 3">W12</strain>
    </source>
</reference>
<organism evidence="2 3">
    <name type="scientific">Dictyobacter vulcani</name>
    <dbReference type="NCBI Taxonomy" id="2607529"/>
    <lineage>
        <taxon>Bacteria</taxon>
        <taxon>Bacillati</taxon>
        <taxon>Chloroflexota</taxon>
        <taxon>Ktedonobacteria</taxon>
        <taxon>Ktedonobacterales</taxon>
        <taxon>Dictyobacteraceae</taxon>
        <taxon>Dictyobacter</taxon>
    </lineage>
</organism>
<sequence length="141" mass="15565">MLLPMGKPRGTRITRTELMADEKLLMVMIAVTDMAKAKTFYAEQLGWSVTTDYGQGAHHWVSLALPGGGATLTLSTMHEHMKPGTMKLYFSTSNIEATYNELKARGVQVDEIKNDLYGPGSGVRWFDLQDPDGNGWLAVQS</sequence>
<dbReference type="InterPro" id="IPR029068">
    <property type="entry name" value="Glyas_Bleomycin-R_OHBP_Dase"/>
</dbReference>
<feature type="domain" description="VOC" evidence="1">
    <location>
        <begin position="23"/>
        <end position="141"/>
    </location>
</feature>
<dbReference type="AlphaFoldDB" id="A0A5J4KXL0"/>
<dbReference type="Gene3D" id="3.10.180.10">
    <property type="entry name" value="2,3-Dihydroxybiphenyl 1,2-Dioxygenase, domain 1"/>
    <property type="match status" value="1"/>
</dbReference>
<dbReference type="InterPro" id="IPR037523">
    <property type="entry name" value="VOC_core"/>
</dbReference>
<dbReference type="PANTHER" id="PTHR36437:SF2">
    <property type="entry name" value="GLYOXALASE_BLEOMYCIN RESISTANCE PROTEIN_DIOXYGENASE"/>
    <property type="match status" value="1"/>
</dbReference>
<comment type="caution">
    <text evidence="2">The sequence shown here is derived from an EMBL/GenBank/DDBJ whole genome shotgun (WGS) entry which is preliminary data.</text>
</comment>
<evidence type="ECO:0000313" key="3">
    <source>
        <dbReference type="Proteomes" id="UP000326912"/>
    </source>
</evidence>
<dbReference type="Pfam" id="PF00903">
    <property type="entry name" value="Glyoxalase"/>
    <property type="match status" value="1"/>
</dbReference>
<name>A0A5J4KXL0_9CHLR</name>
<accession>A0A5J4KXL0</accession>
<evidence type="ECO:0000313" key="2">
    <source>
        <dbReference type="EMBL" id="GER92253.1"/>
    </source>
</evidence>
<dbReference type="EMBL" id="BKZW01000007">
    <property type="protein sequence ID" value="GER92253.1"/>
    <property type="molecule type" value="Genomic_DNA"/>
</dbReference>
<dbReference type="PROSITE" id="PS51819">
    <property type="entry name" value="VOC"/>
    <property type="match status" value="1"/>
</dbReference>
<dbReference type="RefSeq" id="WP_233098057.1">
    <property type="nucleotide sequence ID" value="NZ_BKZW01000007.1"/>
</dbReference>